<keyword evidence="2 3" id="KW-0802">TPR repeat</keyword>
<dbReference type="PANTHER" id="PTHR45586:SF1">
    <property type="entry name" value="LIPOPOLYSACCHARIDE ASSEMBLY PROTEIN B"/>
    <property type="match status" value="1"/>
</dbReference>
<sequence>MFNAFFRKISTRRFRRPLWIAAIVFVLIGCISTGLFFILKNSDAKGVISHREIAKLWNEGNIEKTIAESRKATEAFPFDEYYLSMRGISAYYSALDAQDEETRQQLLEESVISLRKALVIGVPSGMKAQIFYVLAKAYYQKGEPWFDLAERYFLLARNSGSKEKDLPQYLAVVYAGKKDYEHAIEWFELSLKGDTSDILTLSAAISYKNIGKNDKARELLASLETHATDAKIRLKAKLLLAQDSYESGDFSTALQRYEEILKEDPLNADAWYGLGLVYAKKNDQLGARAAFRKVVQIDPNHADARKRLAEKL</sequence>
<feature type="repeat" description="TPR" evidence="3">
    <location>
        <begin position="268"/>
        <end position="301"/>
    </location>
</feature>
<evidence type="ECO:0000313" key="5">
    <source>
        <dbReference type="EMBL" id="SLM09878.1"/>
    </source>
</evidence>
<accession>A0A3P3XF69</accession>
<keyword evidence="4" id="KW-0472">Membrane</keyword>
<dbReference type="EMBL" id="FWDM01000002">
    <property type="protein sequence ID" value="SLM09878.1"/>
    <property type="molecule type" value="Genomic_DNA"/>
</dbReference>
<evidence type="ECO:0000256" key="3">
    <source>
        <dbReference type="PROSITE-ProRule" id="PRU00339"/>
    </source>
</evidence>
<feature type="repeat" description="TPR" evidence="3">
    <location>
        <begin position="234"/>
        <end position="267"/>
    </location>
</feature>
<dbReference type="SUPFAM" id="SSF48452">
    <property type="entry name" value="TPR-like"/>
    <property type="match status" value="1"/>
</dbReference>
<evidence type="ECO:0000256" key="1">
    <source>
        <dbReference type="ARBA" id="ARBA00022737"/>
    </source>
</evidence>
<dbReference type="PROSITE" id="PS51257">
    <property type="entry name" value="PROKAR_LIPOPROTEIN"/>
    <property type="match status" value="1"/>
</dbReference>
<dbReference type="InterPro" id="IPR011990">
    <property type="entry name" value="TPR-like_helical_dom_sf"/>
</dbReference>
<keyword evidence="1" id="KW-0677">Repeat</keyword>
<organism evidence="5">
    <name type="scientific">uncultured spirochete</name>
    <dbReference type="NCBI Taxonomy" id="156406"/>
    <lineage>
        <taxon>Bacteria</taxon>
        <taxon>Pseudomonadati</taxon>
        <taxon>Spirochaetota</taxon>
        <taxon>Spirochaetia</taxon>
        <taxon>Spirochaetales</taxon>
        <taxon>environmental samples</taxon>
    </lineage>
</organism>
<evidence type="ECO:0000256" key="4">
    <source>
        <dbReference type="SAM" id="Phobius"/>
    </source>
</evidence>
<keyword evidence="4" id="KW-0812">Transmembrane</keyword>
<dbReference type="InterPro" id="IPR019734">
    <property type="entry name" value="TPR_rpt"/>
</dbReference>
<dbReference type="Pfam" id="PF13432">
    <property type="entry name" value="TPR_16"/>
    <property type="match status" value="1"/>
</dbReference>
<dbReference type="PROSITE" id="PS50005">
    <property type="entry name" value="TPR"/>
    <property type="match status" value="2"/>
</dbReference>
<dbReference type="InterPro" id="IPR051012">
    <property type="entry name" value="CellSynth/LPSAsmb/PSIAsmb"/>
</dbReference>
<gene>
    <name evidence="5" type="ORF">SPIROBIBN47_100108</name>
</gene>
<name>A0A3P3XF69_9SPIR</name>
<keyword evidence="4" id="KW-1133">Transmembrane helix</keyword>
<proteinExistence type="predicted"/>
<feature type="transmembrane region" description="Helical" evidence="4">
    <location>
        <begin position="18"/>
        <end position="39"/>
    </location>
</feature>
<protein>
    <submittedName>
        <fullName evidence="5">Putative Tetratricopeptide repeat domain protein</fullName>
    </submittedName>
</protein>
<dbReference type="AlphaFoldDB" id="A0A3P3XF69"/>
<dbReference type="SMART" id="SM00028">
    <property type="entry name" value="TPR"/>
    <property type="match status" value="2"/>
</dbReference>
<dbReference type="PANTHER" id="PTHR45586">
    <property type="entry name" value="TPR REPEAT-CONTAINING PROTEIN PA4667"/>
    <property type="match status" value="1"/>
</dbReference>
<dbReference type="Gene3D" id="1.25.40.10">
    <property type="entry name" value="Tetratricopeptide repeat domain"/>
    <property type="match status" value="2"/>
</dbReference>
<reference evidence="5" key="1">
    <citation type="submission" date="2017-02" db="EMBL/GenBank/DDBJ databases">
        <authorList>
            <person name="Regsiter A."/>
            <person name="William W."/>
        </authorList>
    </citation>
    <scope>NUCLEOTIDE SEQUENCE</scope>
    <source>
        <strain evidence="5">Bib</strain>
    </source>
</reference>
<evidence type="ECO:0000256" key="2">
    <source>
        <dbReference type="ARBA" id="ARBA00022803"/>
    </source>
</evidence>